<comment type="caution">
    <text evidence="2">The sequence shown here is derived from an EMBL/GenBank/DDBJ whole genome shotgun (WGS) entry which is preliminary data.</text>
</comment>
<gene>
    <name evidence="2" type="ORF">SEUCBS140593_005877</name>
</gene>
<feature type="compositionally biased region" description="Polar residues" evidence="1">
    <location>
        <begin position="475"/>
        <end position="484"/>
    </location>
</feature>
<keyword evidence="3" id="KW-1185">Reference proteome</keyword>
<feature type="compositionally biased region" description="Basic residues" evidence="1">
    <location>
        <begin position="1"/>
        <end position="20"/>
    </location>
</feature>
<feature type="region of interest" description="Disordered" evidence="1">
    <location>
        <begin position="1"/>
        <end position="98"/>
    </location>
</feature>
<feature type="compositionally biased region" description="Low complexity" evidence="1">
    <location>
        <begin position="77"/>
        <end position="86"/>
    </location>
</feature>
<feature type="region of interest" description="Disordered" evidence="1">
    <location>
        <begin position="475"/>
        <end position="556"/>
    </location>
</feature>
<proteinExistence type="predicted"/>
<protein>
    <recommendedName>
        <fullName evidence="4">BTB domain-containing protein</fullName>
    </recommendedName>
</protein>
<reference evidence="2 3" key="1">
    <citation type="submission" date="2024-01" db="EMBL/GenBank/DDBJ databases">
        <authorList>
            <person name="Allen C."/>
            <person name="Tagirdzhanova G."/>
        </authorList>
    </citation>
    <scope>NUCLEOTIDE SEQUENCE [LARGE SCALE GENOMIC DNA]</scope>
</reference>
<feature type="compositionally biased region" description="Acidic residues" evidence="1">
    <location>
        <begin position="486"/>
        <end position="496"/>
    </location>
</feature>
<feature type="compositionally biased region" description="Basic and acidic residues" evidence="1">
    <location>
        <begin position="59"/>
        <end position="69"/>
    </location>
</feature>
<organism evidence="2 3">
    <name type="scientific">Sporothrix eucalyptigena</name>
    <dbReference type="NCBI Taxonomy" id="1812306"/>
    <lineage>
        <taxon>Eukaryota</taxon>
        <taxon>Fungi</taxon>
        <taxon>Dikarya</taxon>
        <taxon>Ascomycota</taxon>
        <taxon>Pezizomycotina</taxon>
        <taxon>Sordariomycetes</taxon>
        <taxon>Sordariomycetidae</taxon>
        <taxon>Ophiostomatales</taxon>
        <taxon>Ophiostomataceae</taxon>
        <taxon>Sporothrix</taxon>
    </lineage>
</organism>
<evidence type="ECO:0000256" key="1">
    <source>
        <dbReference type="SAM" id="MobiDB-lite"/>
    </source>
</evidence>
<evidence type="ECO:0000313" key="3">
    <source>
        <dbReference type="Proteomes" id="UP001642482"/>
    </source>
</evidence>
<dbReference type="EMBL" id="CAWUHD010000059">
    <property type="protein sequence ID" value="CAK7225357.1"/>
    <property type="molecule type" value="Genomic_DNA"/>
</dbReference>
<evidence type="ECO:0008006" key="4">
    <source>
        <dbReference type="Google" id="ProtNLM"/>
    </source>
</evidence>
<feature type="compositionally biased region" description="Basic and acidic residues" evidence="1">
    <location>
        <begin position="87"/>
        <end position="97"/>
    </location>
</feature>
<evidence type="ECO:0000313" key="2">
    <source>
        <dbReference type="EMBL" id="CAK7225357.1"/>
    </source>
</evidence>
<name>A0ABP0C036_9PEZI</name>
<sequence>MPSRKSRTAAARKSKGKAKVNHADDSAASVASSSSVESLVDSSTSGSAVAPLGNITNKSECKEHADAPKEGPVVGPSTASASSSQAETRDKGKDKENANATHIVQASVEQDAWDDDDVTMADENPEFDNGQILNVLLSLATGTDVRQVGPGKFTAGPSYSGPFFSSLTVAGSTSTAPFRQDRRVSRSMLAKLRELPDAPVFPLRFKFPLNYALFLEACNSKHVRLHNPDAFDVIPIDPTGKLYIRLEAREPGKPDKVFRVNPTILSANSDYFREAIDVLLYHRQKNLRKHNKIRDTLAQDLNAMYWHNDHRASEAKPGNGLRTPVLEDHKIYIPNEDIITSFLEWFIGPVAKIDWLCAEEITADDVISNNRRKRAKNISIMRMFFNGIHQFPWVEADLRESKLSFDGACFGPPYARRGNADYAPLPHGGPFHLSCQNCASSPATPFGPDLAPFPFDLAVFHYTFSHKVEQDSLTNPLTISTSGDGTDGESESESNADDSHEDVIGNSESGSELESESESESSDNDDDDNDESVDIDEDDDDDRIYQAFPGFRGQHPPAITGMISIDISGDANTALRVAQVNMILHATHGKHDGLPRTMSQADIRHMHSLATRLGMLGVMAPHFDKWARQAFLKSHRDPEIPDLADLVDNGLTAEVFGTMFIDHNVFWKARLGYDIGNIAIVQDAVRYMAWHLHCLDEDTKKPIFYPGLTDIGTAEFAKFWSIFQHTTLWPTTLAFKHSVGEVVMDHLSKFLVMCGEVDGLKERKAKPSELVPLGVSLRNIPPYPYELPPAMMVAQMFKRGFRSIALVFWELCKAHQVVEHRFENETAPPDENDHKLHCNPLTSLINFIHGSFAGPGDIIFIPEEVRALMQAQRGSMGISD</sequence>
<feature type="compositionally biased region" description="Low complexity" evidence="1">
    <location>
        <begin position="26"/>
        <end position="47"/>
    </location>
</feature>
<feature type="compositionally biased region" description="Acidic residues" evidence="1">
    <location>
        <begin position="511"/>
        <end position="542"/>
    </location>
</feature>
<accession>A0ABP0C036</accession>
<dbReference type="Proteomes" id="UP001642482">
    <property type="component" value="Unassembled WGS sequence"/>
</dbReference>